<dbReference type="OrthoDB" id="1720039at2759"/>
<accession>A0A6D2HGM4</accession>
<evidence type="ECO:0008006" key="7">
    <source>
        <dbReference type="Google" id="ProtNLM"/>
    </source>
</evidence>
<feature type="compositionally biased region" description="Basic residues" evidence="1">
    <location>
        <begin position="289"/>
        <end position="301"/>
    </location>
</feature>
<feature type="compositionally biased region" description="Basic and acidic residues" evidence="1">
    <location>
        <begin position="329"/>
        <end position="338"/>
    </location>
</feature>
<feature type="domain" description="DUF4283" evidence="2">
    <location>
        <begin position="40"/>
        <end position="121"/>
    </location>
</feature>
<keyword evidence="6" id="KW-1185">Reference proteome</keyword>
<feature type="compositionally biased region" description="Polar residues" evidence="1">
    <location>
        <begin position="508"/>
        <end position="517"/>
    </location>
</feature>
<feature type="compositionally biased region" description="Basic and acidic residues" evidence="1">
    <location>
        <begin position="592"/>
        <end position="602"/>
    </location>
</feature>
<feature type="compositionally biased region" description="Basic and acidic residues" evidence="1">
    <location>
        <begin position="312"/>
        <end position="321"/>
    </location>
</feature>
<gene>
    <name evidence="5" type="ORF">MERR_LOCUS1207</name>
    <name evidence="4" type="ORF">MERR_LOCUS562</name>
</gene>
<feature type="compositionally biased region" description="Basic and acidic residues" evidence="1">
    <location>
        <begin position="353"/>
        <end position="364"/>
    </location>
</feature>
<protein>
    <recommendedName>
        <fullName evidence="7">DUF4283 domain-containing protein</fullName>
    </recommendedName>
</protein>
<evidence type="ECO:0000313" key="6">
    <source>
        <dbReference type="Proteomes" id="UP000467841"/>
    </source>
</evidence>
<evidence type="ECO:0000259" key="3">
    <source>
        <dbReference type="Pfam" id="PF14392"/>
    </source>
</evidence>
<feature type="compositionally biased region" description="Polar residues" evidence="1">
    <location>
        <begin position="538"/>
        <end position="574"/>
    </location>
</feature>
<dbReference type="Pfam" id="PF14392">
    <property type="entry name" value="zf-CCHC_4"/>
    <property type="match status" value="1"/>
</dbReference>
<reference evidence="5 6" key="1">
    <citation type="submission" date="2020-01" db="EMBL/GenBank/DDBJ databases">
        <authorList>
            <person name="Mishra B."/>
        </authorList>
    </citation>
    <scope>NUCLEOTIDE SEQUENCE [LARGE SCALE GENOMIC DNA]</scope>
</reference>
<feature type="domain" description="Zinc knuckle CX2CX4HX4C" evidence="3">
    <location>
        <begin position="176"/>
        <end position="218"/>
    </location>
</feature>
<evidence type="ECO:0000313" key="5">
    <source>
        <dbReference type="EMBL" id="CAA7013973.1"/>
    </source>
</evidence>
<dbReference type="Proteomes" id="UP000467841">
    <property type="component" value="Unassembled WGS sequence"/>
</dbReference>
<dbReference type="Pfam" id="PF14111">
    <property type="entry name" value="DUF4283"/>
    <property type="match status" value="1"/>
</dbReference>
<dbReference type="InterPro" id="IPR025836">
    <property type="entry name" value="Zn_knuckle_CX2CX4HX4C"/>
</dbReference>
<feature type="compositionally biased region" description="Polar residues" evidence="1">
    <location>
        <begin position="265"/>
        <end position="285"/>
    </location>
</feature>
<dbReference type="PANTHER" id="PTHR31286">
    <property type="entry name" value="GLYCINE-RICH CELL WALL STRUCTURAL PROTEIN 1.8-LIKE"/>
    <property type="match status" value="1"/>
</dbReference>
<evidence type="ECO:0000259" key="2">
    <source>
        <dbReference type="Pfam" id="PF14111"/>
    </source>
</evidence>
<organism evidence="5 6">
    <name type="scientific">Microthlaspi erraticum</name>
    <dbReference type="NCBI Taxonomy" id="1685480"/>
    <lineage>
        <taxon>Eukaryota</taxon>
        <taxon>Viridiplantae</taxon>
        <taxon>Streptophyta</taxon>
        <taxon>Embryophyta</taxon>
        <taxon>Tracheophyta</taxon>
        <taxon>Spermatophyta</taxon>
        <taxon>Magnoliopsida</taxon>
        <taxon>eudicotyledons</taxon>
        <taxon>Gunneridae</taxon>
        <taxon>Pentapetalae</taxon>
        <taxon>rosids</taxon>
        <taxon>malvids</taxon>
        <taxon>Brassicales</taxon>
        <taxon>Brassicaceae</taxon>
        <taxon>Coluteocarpeae</taxon>
        <taxon>Microthlaspi</taxon>
    </lineage>
</organism>
<dbReference type="AlphaFoldDB" id="A0A6D2HGM4"/>
<evidence type="ECO:0000313" key="4">
    <source>
        <dbReference type="EMBL" id="CAA7013328.1"/>
    </source>
</evidence>
<dbReference type="EMBL" id="CACVBM020000077">
    <property type="protein sequence ID" value="CAA7013973.1"/>
    <property type="molecule type" value="Genomic_DNA"/>
</dbReference>
<proteinExistence type="predicted"/>
<feature type="region of interest" description="Disordered" evidence="1">
    <location>
        <begin position="217"/>
        <end position="394"/>
    </location>
</feature>
<evidence type="ECO:0000256" key="1">
    <source>
        <dbReference type="SAM" id="MobiDB-lite"/>
    </source>
</evidence>
<dbReference type="PANTHER" id="PTHR31286:SF163">
    <property type="entry name" value="ZINC KNUCKLE CX2CX4HX4C DOMAIN-CONTAINING PROTEIN"/>
    <property type="match status" value="1"/>
</dbReference>
<dbReference type="InterPro" id="IPR040256">
    <property type="entry name" value="At4g02000-like"/>
</dbReference>
<dbReference type="EMBL" id="CACVBM020000044">
    <property type="protein sequence ID" value="CAA7013328.1"/>
    <property type="molecule type" value="Genomic_DNA"/>
</dbReference>
<sequence length="608" mass="69621">MSRRFTSAEKGKGLALFEPSPPRLRIRAPAMDTSDLVRKNALTLIGRLTNPEEQRMKSMLPYFANKWELRGNVTGSDLGHGCFQFRFDYDEDLKKVLENRPYQYSRWMLILEKWKPIISPTFPSQIPFWISLRGLPLHYWKSELLRSIGEKLGTLDSFELTSTAAKIRVDINGLNPITKEAIVEFEGGYKALVTLEYHKLDKHCTYCLKLTHEERECPTNPRSALRLQKEKEKEREIEKPNHLKPPFFTSSRDHAPNLPHRRTEANSGTRSATRQSSHPQTPPRSNSHREHHRLPPRHNRGHPNPSPPYQRQRRDSLRHSDSGSARHGSSKDSPEEAHRRNRRSPRSQPTHHVWREKVIQRTETMEDNYSPSLRRSVPVGRNLEQDDFPTPPPRIQTEEEILQDLHDIDVRYINCGDPIESAARRKRVLEGDLQGLGGETAAFLYNAPSNQAHPLPEQLDYIPPTEAGQVEQMPFGNIDAGDTLNPIGEPEMELVLTNNKRKRGRPPTKNQISTSAGPSRRKTKNQKSFPMMRISPLSKISYQRASPSTHNNGTRHNNRAITRQTQQQVEGRSSATPPPMPPNPAQNTANPEKSRDRADFRIPRSPLA</sequence>
<dbReference type="InterPro" id="IPR025558">
    <property type="entry name" value="DUF4283"/>
</dbReference>
<feature type="compositionally biased region" description="Basic and acidic residues" evidence="1">
    <location>
        <begin position="227"/>
        <end position="241"/>
    </location>
</feature>
<feature type="region of interest" description="Disordered" evidence="1">
    <location>
        <begin position="497"/>
        <end position="608"/>
    </location>
</feature>
<name>A0A6D2HGM4_9BRAS</name>